<feature type="domain" description="Carbohydrate kinase FGGY C-terminal" evidence="9">
    <location>
        <begin position="255"/>
        <end position="440"/>
    </location>
</feature>
<dbReference type="InterPro" id="IPR018484">
    <property type="entry name" value="FGGY_N"/>
</dbReference>
<evidence type="ECO:0000256" key="3">
    <source>
        <dbReference type="ARBA" id="ARBA00022741"/>
    </source>
</evidence>
<evidence type="ECO:0000256" key="7">
    <source>
        <dbReference type="ARBA" id="ARBA00023308"/>
    </source>
</evidence>
<dbReference type="Gene3D" id="3.30.420.40">
    <property type="match status" value="2"/>
</dbReference>
<proteinExistence type="inferred from homology"/>
<evidence type="ECO:0000256" key="6">
    <source>
        <dbReference type="ARBA" id="ARBA00023157"/>
    </source>
</evidence>
<accession>L1MIX1</accession>
<evidence type="ECO:0000256" key="1">
    <source>
        <dbReference type="ARBA" id="ARBA00009156"/>
    </source>
</evidence>
<protein>
    <submittedName>
        <fullName evidence="10">Carbohydrate kinase, FGGY family protein</fullName>
    </submittedName>
</protein>
<evidence type="ECO:0000256" key="5">
    <source>
        <dbReference type="ARBA" id="ARBA00022840"/>
    </source>
</evidence>
<dbReference type="InterPro" id="IPR018485">
    <property type="entry name" value="FGGY_C"/>
</dbReference>
<dbReference type="SUPFAM" id="SSF53067">
    <property type="entry name" value="Actin-like ATPase domain"/>
    <property type="match status" value="2"/>
</dbReference>
<keyword evidence="5" id="KW-0067">ATP-binding</keyword>
<dbReference type="STRING" id="1035195.HMPREF9997_00948"/>
<dbReference type="PATRIC" id="fig|1035195.3.peg.848"/>
<dbReference type="EMBL" id="AMEM01000016">
    <property type="protein sequence ID" value="EKX90884.1"/>
    <property type="molecule type" value="Genomic_DNA"/>
</dbReference>
<keyword evidence="11" id="KW-1185">Reference proteome</keyword>
<dbReference type="Pfam" id="PF02782">
    <property type="entry name" value="FGGY_C"/>
    <property type="match status" value="1"/>
</dbReference>
<dbReference type="Pfam" id="PF00370">
    <property type="entry name" value="FGGY_N"/>
    <property type="match status" value="1"/>
</dbReference>
<dbReference type="HOGENOM" id="CLU_039395_0_1_11"/>
<dbReference type="InterPro" id="IPR013449">
    <property type="entry name" value="Rhamnulokinase"/>
</dbReference>
<sequence length="483" mass="51991">MSTLHLAIDLGASSGRIIAGTLSGGTITMTEIARFRNRPIALPTRRGDYLYWDILDLWESIDQGLARIDALTSLTPTSIGVDTWGVDYALLGRNGELLANPSCYRCPRTDTAPEQFYADLARDEHYRRTGIQFQQFNTVFQLIAAAGSTSLQHAEQALLMPDLLTSWLGGEPHTDITNASTTALLDPVTRDWDDAVGAVVEKQTGRRPAELFAPLVEPGTVVGQRHDAQVVTVASHDTASAVVAVPTDAPNPYFISCGTWSLVGVERTQPLTSDAACAANMTNELGYGRTVRFLKNIMGLWVLNECARHWNDADIPTLCAQAASIPAGHCVIPINDHRLFAPGDMPARIRAIAAEQGQPQPHTQAEVTRCIIDSLALAYRRALHTTEALTGTPLNTVHMVGGGINSTLLCQLTADATGIPVVAGPTEGTALGNLVVQAAATTPLGADREAVRKIIRASVTTTMYYPRSEQLALWDRLDATISH</sequence>
<dbReference type="RefSeq" id="WP_006063189.1">
    <property type="nucleotide sequence ID" value="NZ_KB290830.1"/>
</dbReference>
<comment type="caution">
    <text evidence="10">The sequence shown here is derived from an EMBL/GenBank/DDBJ whole genome shotgun (WGS) entry which is preliminary data.</text>
</comment>
<dbReference type="GO" id="GO:0004370">
    <property type="term" value="F:glycerol kinase activity"/>
    <property type="evidence" value="ECO:0007669"/>
    <property type="project" value="TreeGrafter"/>
</dbReference>
<dbReference type="Proteomes" id="UP000010445">
    <property type="component" value="Unassembled WGS sequence"/>
</dbReference>
<evidence type="ECO:0000256" key="2">
    <source>
        <dbReference type="ARBA" id="ARBA00022679"/>
    </source>
</evidence>
<dbReference type="GO" id="GO:0005829">
    <property type="term" value="C:cytosol"/>
    <property type="evidence" value="ECO:0007669"/>
    <property type="project" value="TreeGrafter"/>
</dbReference>
<comment type="similarity">
    <text evidence="1">Belongs to the FGGY kinase family.</text>
</comment>
<keyword evidence="7" id="KW-0684">Rhamnose metabolism</keyword>
<dbReference type="InterPro" id="IPR043129">
    <property type="entry name" value="ATPase_NBD"/>
</dbReference>
<keyword evidence="6" id="KW-1015">Disulfide bond</keyword>
<dbReference type="GO" id="GO:0005524">
    <property type="term" value="F:ATP binding"/>
    <property type="evidence" value="ECO:0007669"/>
    <property type="project" value="UniProtKB-KW"/>
</dbReference>
<dbReference type="OrthoDB" id="9761504at2"/>
<name>L1MIX1_9CORY</name>
<dbReference type="AlphaFoldDB" id="L1MIX1"/>
<evidence type="ECO:0000259" key="8">
    <source>
        <dbReference type="Pfam" id="PF00370"/>
    </source>
</evidence>
<evidence type="ECO:0000313" key="11">
    <source>
        <dbReference type="Proteomes" id="UP000010445"/>
    </source>
</evidence>
<reference evidence="10 11" key="1">
    <citation type="submission" date="2012-05" db="EMBL/GenBank/DDBJ databases">
        <authorList>
            <person name="Weinstock G."/>
            <person name="Sodergren E."/>
            <person name="Lobos E.A."/>
            <person name="Fulton L."/>
            <person name="Fulton R."/>
            <person name="Courtney L."/>
            <person name="Fronick C."/>
            <person name="O'Laughlin M."/>
            <person name="Godfrey J."/>
            <person name="Wilson R.M."/>
            <person name="Miner T."/>
            <person name="Farmer C."/>
            <person name="Delehaunty K."/>
            <person name="Cordes M."/>
            <person name="Minx P."/>
            <person name="Tomlinson C."/>
            <person name="Chen J."/>
            <person name="Wollam A."/>
            <person name="Pepin K.H."/>
            <person name="Bhonagiri V."/>
            <person name="Zhang X."/>
            <person name="Suruliraj S."/>
            <person name="Warren W."/>
            <person name="Mitreva M."/>
            <person name="Mardis E.R."/>
            <person name="Wilson R.K."/>
        </authorList>
    </citation>
    <scope>NUCLEOTIDE SEQUENCE [LARGE SCALE GENOMIC DNA]</scope>
    <source>
        <strain evidence="10 11">F0235</strain>
    </source>
</reference>
<gene>
    <name evidence="10" type="ORF">HMPREF9997_00948</name>
</gene>
<keyword evidence="3" id="KW-0547">Nucleotide-binding</keyword>
<keyword evidence="2" id="KW-0808">Transferase</keyword>
<feature type="domain" description="Carbohydrate kinase FGGY N-terminal" evidence="8">
    <location>
        <begin position="5"/>
        <end position="224"/>
    </location>
</feature>
<organism evidence="10 11">
    <name type="scientific">Corynebacterium durum F0235</name>
    <dbReference type="NCBI Taxonomy" id="1035195"/>
    <lineage>
        <taxon>Bacteria</taxon>
        <taxon>Bacillati</taxon>
        <taxon>Actinomycetota</taxon>
        <taxon>Actinomycetes</taxon>
        <taxon>Mycobacteriales</taxon>
        <taxon>Corynebacteriaceae</taxon>
        <taxon>Corynebacterium</taxon>
    </lineage>
</organism>
<dbReference type="GO" id="GO:0006071">
    <property type="term" value="P:glycerol metabolic process"/>
    <property type="evidence" value="ECO:0007669"/>
    <property type="project" value="TreeGrafter"/>
</dbReference>
<evidence type="ECO:0000259" key="9">
    <source>
        <dbReference type="Pfam" id="PF02782"/>
    </source>
</evidence>
<evidence type="ECO:0000256" key="4">
    <source>
        <dbReference type="ARBA" id="ARBA00022777"/>
    </source>
</evidence>
<keyword evidence="4 10" id="KW-0418">Kinase</keyword>
<dbReference type="PANTHER" id="PTHR10196">
    <property type="entry name" value="SUGAR KINASE"/>
    <property type="match status" value="1"/>
</dbReference>
<dbReference type="CDD" id="cd07771">
    <property type="entry name" value="ASKHA_NBD_FGGY_RhaB-like"/>
    <property type="match status" value="1"/>
</dbReference>
<dbReference type="eggNOG" id="COG1070">
    <property type="taxonomic scope" value="Bacteria"/>
</dbReference>
<dbReference type="PANTHER" id="PTHR10196:SF93">
    <property type="entry name" value="L-RHAMNULOKINASE"/>
    <property type="match status" value="1"/>
</dbReference>
<evidence type="ECO:0000313" key="10">
    <source>
        <dbReference type="EMBL" id="EKX90884.1"/>
    </source>
</evidence>
<dbReference type="GO" id="GO:0008993">
    <property type="term" value="F:rhamnulokinase activity"/>
    <property type="evidence" value="ECO:0007669"/>
    <property type="project" value="InterPro"/>
</dbReference>
<dbReference type="GO" id="GO:0019301">
    <property type="term" value="P:rhamnose catabolic process"/>
    <property type="evidence" value="ECO:0007669"/>
    <property type="project" value="InterPro"/>
</dbReference>